<feature type="non-terminal residue" evidence="1">
    <location>
        <position position="335"/>
    </location>
</feature>
<reference evidence="1 2" key="1">
    <citation type="submission" date="2013-11" db="EMBL/GenBank/DDBJ databases">
        <title>Opisthorchis viverrini - life in the bile duct.</title>
        <authorList>
            <person name="Young N.D."/>
            <person name="Nagarajan N."/>
            <person name="Lin S.J."/>
            <person name="Korhonen P.K."/>
            <person name="Jex A.R."/>
            <person name="Hall R.S."/>
            <person name="Safavi-Hemami H."/>
            <person name="Kaewkong W."/>
            <person name="Bertrand D."/>
            <person name="Gao S."/>
            <person name="Seet Q."/>
            <person name="Wongkham S."/>
            <person name="Teh B.T."/>
            <person name="Wongkham C."/>
            <person name="Intapan P.M."/>
            <person name="Maleewong W."/>
            <person name="Yang X."/>
            <person name="Hu M."/>
            <person name="Wang Z."/>
            <person name="Hofmann A."/>
            <person name="Sternberg P.W."/>
            <person name="Tan P."/>
            <person name="Wang J."/>
            <person name="Gasser R.B."/>
        </authorList>
    </citation>
    <scope>NUCLEOTIDE SEQUENCE [LARGE SCALE GENOMIC DNA]</scope>
</reference>
<keyword evidence="2" id="KW-1185">Reference proteome</keyword>
<dbReference type="AlphaFoldDB" id="A0A074ZBJ1"/>
<dbReference type="CTD" id="20329451"/>
<dbReference type="EMBL" id="KL597040">
    <property type="protein sequence ID" value="KER20590.1"/>
    <property type="molecule type" value="Genomic_DNA"/>
</dbReference>
<protein>
    <submittedName>
        <fullName evidence="1">Uncharacterized protein</fullName>
    </submittedName>
</protein>
<dbReference type="Proteomes" id="UP000054324">
    <property type="component" value="Unassembled WGS sequence"/>
</dbReference>
<dbReference type="OrthoDB" id="16290at2759"/>
<dbReference type="RefSeq" id="XP_009175661.1">
    <property type="nucleotide sequence ID" value="XM_009177397.1"/>
</dbReference>
<accession>A0A074ZBJ1</accession>
<dbReference type="GeneID" id="20329451"/>
<gene>
    <name evidence="1" type="ORF">T265_15286</name>
</gene>
<name>A0A074ZBJ1_OPIVI</name>
<proteinExistence type="predicted"/>
<evidence type="ECO:0000313" key="2">
    <source>
        <dbReference type="Proteomes" id="UP000054324"/>
    </source>
</evidence>
<organism evidence="1 2">
    <name type="scientific">Opisthorchis viverrini</name>
    <name type="common">Southeast Asian liver fluke</name>
    <dbReference type="NCBI Taxonomy" id="6198"/>
    <lineage>
        <taxon>Eukaryota</taxon>
        <taxon>Metazoa</taxon>
        <taxon>Spiralia</taxon>
        <taxon>Lophotrochozoa</taxon>
        <taxon>Platyhelminthes</taxon>
        <taxon>Trematoda</taxon>
        <taxon>Digenea</taxon>
        <taxon>Opisthorchiida</taxon>
        <taxon>Opisthorchiata</taxon>
        <taxon>Opisthorchiidae</taxon>
        <taxon>Opisthorchis</taxon>
    </lineage>
</organism>
<dbReference type="KEGG" id="ovi:T265_15286"/>
<sequence>MMASELDISYSRPRHVMSVEKNVRLVFHKYDKQKLRLPSIPVSNNTHTCQSSGDTYDMGAKTPEVIRHNLVPTPKHQLTMNRRFEQYPTDHRLSYVASTNLTGVPQLLSNTAKTSNQQSSTLQFKLPRLRLRHIRQPSRTAIWQGGAVTSSQLIPTYLQNSTRQIPYATLVGHSVHRECHPNSQNQRELPCILDPTLIETEKHTESPTDYFKPAFNQSDSKVNNSGVIHLSYSVGEFAYLPCRTLGAGQTELPCYRGILPGCPSLDRGSREAEVGFELRTFRSVNSRSNQLSHLAPMSHTQEYLDQKTSKNVVLYHQILVMLRCHELFTQDILNR</sequence>
<evidence type="ECO:0000313" key="1">
    <source>
        <dbReference type="EMBL" id="KER20590.1"/>
    </source>
</evidence>